<evidence type="ECO:0000313" key="2">
    <source>
        <dbReference type="Proteomes" id="UP000019753"/>
    </source>
</evidence>
<keyword evidence="2" id="KW-1185">Reference proteome</keyword>
<accession>A0A021VVP7</accession>
<dbReference type="InterPro" id="IPR027417">
    <property type="entry name" value="P-loop_NTPase"/>
</dbReference>
<dbReference type="AlphaFoldDB" id="A0A021VVP7"/>
<dbReference type="SUPFAM" id="SSF52540">
    <property type="entry name" value="P-loop containing nucleoside triphosphate hydrolases"/>
    <property type="match status" value="1"/>
</dbReference>
<organism evidence="1 2">
    <name type="scientific">Actinotalea ferrariae CF5-4</name>
    <dbReference type="NCBI Taxonomy" id="948458"/>
    <lineage>
        <taxon>Bacteria</taxon>
        <taxon>Bacillati</taxon>
        <taxon>Actinomycetota</taxon>
        <taxon>Actinomycetes</taxon>
        <taxon>Micrococcales</taxon>
        <taxon>Cellulomonadaceae</taxon>
        <taxon>Actinotalea</taxon>
    </lineage>
</organism>
<dbReference type="RefSeq" id="WP_155855110.1">
    <property type="nucleotide sequence ID" value="NZ_AXCW01000001.1"/>
</dbReference>
<dbReference type="Proteomes" id="UP000019753">
    <property type="component" value="Unassembled WGS sequence"/>
</dbReference>
<protein>
    <recommendedName>
        <fullName evidence="3">MinD-like ATPase involved in chromosome partitioning or flagellar assembly</fullName>
    </recommendedName>
</protein>
<sequence>MSLFTLCSATGAPGVTTTALALGWVWPLVHPDRRNLVVDADVSGSGILPGYTQAGVPAGGGVLALAAARRVGTAEEIVEHAVALDPDARRFVLTGLSATAQARPLGPVWQSLADAAPSLGAASTDVLVDLGRLGHRYEPTPLIEQADTLVVVLGSTLASVTAAVEAVRALRGSRGPSQTAALLVSDGGPYSAREIAAELEVDRLPVIETDRWAARALAEAATTGWRFDRSPLLRAAREAAAHLRDTVATLRTGALS</sequence>
<dbReference type="EMBL" id="AXCW01000001">
    <property type="protein sequence ID" value="EYR65236.1"/>
    <property type="molecule type" value="Genomic_DNA"/>
</dbReference>
<dbReference type="Gene3D" id="3.40.50.300">
    <property type="entry name" value="P-loop containing nucleotide triphosphate hydrolases"/>
    <property type="match status" value="1"/>
</dbReference>
<dbReference type="OrthoDB" id="5243870at2"/>
<evidence type="ECO:0008006" key="3">
    <source>
        <dbReference type="Google" id="ProtNLM"/>
    </source>
</evidence>
<reference evidence="1 2" key="1">
    <citation type="submission" date="2014-01" db="EMBL/GenBank/DDBJ databases">
        <title>Actinotalea ferrariae CF5-4.</title>
        <authorList>
            <person name="Chen F."/>
            <person name="Li Y."/>
            <person name="Wang G."/>
        </authorList>
    </citation>
    <scope>NUCLEOTIDE SEQUENCE [LARGE SCALE GENOMIC DNA]</scope>
    <source>
        <strain evidence="1 2">CF5-4</strain>
    </source>
</reference>
<evidence type="ECO:0000313" key="1">
    <source>
        <dbReference type="EMBL" id="EYR65236.1"/>
    </source>
</evidence>
<comment type="caution">
    <text evidence="1">The sequence shown here is derived from an EMBL/GenBank/DDBJ whole genome shotgun (WGS) entry which is preliminary data.</text>
</comment>
<proteinExistence type="predicted"/>
<name>A0A021VVP7_9CELL</name>
<gene>
    <name evidence="1" type="ORF">N866_00185</name>
</gene>